<protein>
    <recommendedName>
        <fullName evidence="2">N-acetyltransferase domain-containing protein</fullName>
    </recommendedName>
</protein>
<name>A0A172ZGP7_9BACL</name>
<evidence type="ECO:0000256" key="1">
    <source>
        <dbReference type="SAM" id="MobiDB-lite"/>
    </source>
</evidence>
<dbReference type="SUPFAM" id="SSF55729">
    <property type="entry name" value="Acyl-CoA N-acyltransferases (Nat)"/>
    <property type="match status" value="1"/>
</dbReference>
<dbReference type="AlphaFoldDB" id="A0A172ZGP7"/>
<dbReference type="STRING" id="1616788.AR543_12830"/>
<keyword evidence="4" id="KW-1185">Reference proteome</keyword>
<accession>A0A172ZGP7</accession>
<dbReference type="Proteomes" id="UP000078148">
    <property type="component" value="Chromosome"/>
</dbReference>
<reference evidence="4" key="1">
    <citation type="submission" date="2015-10" db="EMBL/GenBank/DDBJ databases">
        <title>Genome of Paenibacillus bovis sp. nov.</title>
        <authorList>
            <person name="Wu Z."/>
            <person name="Gao C."/>
            <person name="Liu Z."/>
            <person name="Zheng H."/>
        </authorList>
    </citation>
    <scope>NUCLEOTIDE SEQUENCE [LARGE SCALE GENOMIC DNA]</scope>
    <source>
        <strain evidence="4">BD3526</strain>
    </source>
</reference>
<dbReference type="PROSITE" id="PS51186">
    <property type="entry name" value="GNAT"/>
    <property type="match status" value="1"/>
</dbReference>
<dbReference type="RefSeq" id="WP_060534912.1">
    <property type="nucleotide sequence ID" value="NZ_CP013023.1"/>
</dbReference>
<dbReference type="Gene3D" id="3.40.630.30">
    <property type="match status" value="1"/>
</dbReference>
<sequence>MLPDPSASSQPPSSTSSVPEVKMEFYHPGHLEALKKFELPAEQHRFTALPVEVLERALTDPDRYPVVITAAGQAVGFFILHIGSGIGSYRSYTSTSLPELMLIRALLIDYHQQRRGYAGQAMRQLPDWVRQHFPKIRELILAVNVKNEPAQQLYIHSGFVDHGMRRQGIVGLQWIMHYSL</sequence>
<feature type="region of interest" description="Disordered" evidence="1">
    <location>
        <begin position="1"/>
        <end position="20"/>
    </location>
</feature>
<dbReference type="GO" id="GO:0016747">
    <property type="term" value="F:acyltransferase activity, transferring groups other than amino-acyl groups"/>
    <property type="evidence" value="ECO:0007669"/>
    <property type="project" value="InterPro"/>
</dbReference>
<evidence type="ECO:0000259" key="2">
    <source>
        <dbReference type="PROSITE" id="PS51186"/>
    </source>
</evidence>
<organism evidence="3 4">
    <name type="scientific">Paenibacillus bovis</name>
    <dbReference type="NCBI Taxonomy" id="1616788"/>
    <lineage>
        <taxon>Bacteria</taxon>
        <taxon>Bacillati</taxon>
        <taxon>Bacillota</taxon>
        <taxon>Bacilli</taxon>
        <taxon>Bacillales</taxon>
        <taxon>Paenibacillaceae</taxon>
        <taxon>Paenibacillus</taxon>
    </lineage>
</organism>
<dbReference type="KEGG" id="pbv:AR543_12830"/>
<feature type="compositionally biased region" description="Low complexity" evidence="1">
    <location>
        <begin position="1"/>
        <end position="19"/>
    </location>
</feature>
<dbReference type="OrthoDB" id="66776at2"/>
<dbReference type="InterPro" id="IPR000182">
    <property type="entry name" value="GNAT_dom"/>
</dbReference>
<proteinExistence type="predicted"/>
<dbReference type="InterPro" id="IPR016181">
    <property type="entry name" value="Acyl_CoA_acyltransferase"/>
</dbReference>
<feature type="domain" description="N-acetyltransferase" evidence="2">
    <location>
        <begin position="21"/>
        <end position="180"/>
    </location>
</feature>
<evidence type="ECO:0000313" key="4">
    <source>
        <dbReference type="Proteomes" id="UP000078148"/>
    </source>
</evidence>
<dbReference type="EMBL" id="CP013023">
    <property type="protein sequence ID" value="ANF96806.1"/>
    <property type="molecule type" value="Genomic_DNA"/>
</dbReference>
<dbReference type="Pfam" id="PF00583">
    <property type="entry name" value="Acetyltransf_1"/>
    <property type="match status" value="1"/>
</dbReference>
<evidence type="ECO:0000313" key="3">
    <source>
        <dbReference type="EMBL" id="ANF96806.1"/>
    </source>
</evidence>
<gene>
    <name evidence="3" type="ORF">AR543_12830</name>
</gene>
<reference evidence="3 4" key="2">
    <citation type="journal article" date="2016" name="Int. J. Syst. Evol. Microbiol.">
        <title>Paenibacillus bovis sp. nov., isolated from raw yak (Bos grunniens) milk.</title>
        <authorList>
            <person name="Gao C."/>
            <person name="Han J."/>
            <person name="Liu Z."/>
            <person name="Xu X."/>
            <person name="Hang F."/>
            <person name="Wu Z."/>
        </authorList>
    </citation>
    <scope>NUCLEOTIDE SEQUENCE [LARGE SCALE GENOMIC DNA]</scope>
    <source>
        <strain evidence="3 4">BD3526</strain>
    </source>
</reference>